<evidence type="ECO:0000259" key="4">
    <source>
        <dbReference type="Pfam" id="PF00535"/>
    </source>
</evidence>
<evidence type="ECO:0000256" key="2">
    <source>
        <dbReference type="ARBA" id="ARBA00022676"/>
    </source>
</evidence>
<gene>
    <name evidence="5" type="ORF">A2161_08235</name>
</gene>
<evidence type="ECO:0000313" key="5">
    <source>
        <dbReference type="EMBL" id="OGL41079.1"/>
    </source>
</evidence>
<evidence type="ECO:0000313" key="6">
    <source>
        <dbReference type="Proteomes" id="UP000179266"/>
    </source>
</evidence>
<accession>A0A1F7RHQ7</accession>
<dbReference type="Pfam" id="PF00535">
    <property type="entry name" value="Glycos_transf_2"/>
    <property type="match status" value="1"/>
</dbReference>
<keyword evidence="2" id="KW-0328">Glycosyltransferase</keyword>
<dbReference type="InterPro" id="IPR001173">
    <property type="entry name" value="Glyco_trans_2-like"/>
</dbReference>
<dbReference type="EMBL" id="MGDD01000355">
    <property type="protein sequence ID" value="OGL41079.1"/>
    <property type="molecule type" value="Genomic_DNA"/>
</dbReference>
<dbReference type="Gene3D" id="3.90.550.10">
    <property type="entry name" value="Spore Coat Polysaccharide Biosynthesis Protein SpsA, Chain A"/>
    <property type="match status" value="1"/>
</dbReference>
<proteinExistence type="inferred from homology"/>
<keyword evidence="3" id="KW-0808">Transferase</keyword>
<dbReference type="PANTHER" id="PTHR43179:SF12">
    <property type="entry name" value="GALACTOFURANOSYLTRANSFERASE GLFT2"/>
    <property type="match status" value="1"/>
</dbReference>
<organism evidence="5 6">
    <name type="scientific">Candidatus Schekmanbacteria bacterium RBG_13_48_7</name>
    <dbReference type="NCBI Taxonomy" id="1817878"/>
    <lineage>
        <taxon>Bacteria</taxon>
        <taxon>Candidatus Schekmaniibacteriota</taxon>
    </lineage>
</organism>
<reference evidence="5 6" key="1">
    <citation type="journal article" date="2016" name="Nat. Commun.">
        <title>Thousands of microbial genomes shed light on interconnected biogeochemical processes in an aquifer system.</title>
        <authorList>
            <person name="Anantharaman K."/>
            <person name="Brown C.T."/>
            <person name="Hug L.A."/>
            <person name="Sharon I."/>
            <person name="Castelle C.J."/>
            <person name="Probst A.J."/>
            <person name="Thomas B.C."/>
            <person name="Singh A."/>
            <person name="Wilkins M.J."/>
            <person name="Karaoz U."/>
            <person name="Brodie E.L."/>
            <person name="Williams K.H."/>
            <person name="Hubbard S.S."/>
            <person name="Banfield J.F."/>
        </authorList>
    </citation>
    <scope>NUCLEOTIDE SEQUENCE [LARGE SCALE GENOMIC DNA]</scope>
</reference>
<evidence type="ECO:0000256" key="3">
    <source>
        <dbReference type="ARBA" id="ARBA00022679"/>
    </source>
</evidence>
<dbReference type="Proteomes" id="UP000179266">
    <property type="component" value="Unassembled WGS sequence"/>
</dbReference>
<dbReference type="InterPro" id="IPR029044">
    <property type="entry name" value="Nucleotide-diphossugar_trans"/>
</dbReference>
<comment type="similarity">
    <text evidence="1">Belongs to the glycosyltransferase 2 family.</text>
</comment>
<comment type="caution">
    <text evidence="5">The sequence shown here is derived from an EMBL/GenBank/DDBJ whole genome shotgun (WGS) entry which is preliminary data.</text>
</comment>
<sequence>MKVSLKQSKGKMDKMLDLHRRKTYPSVAVIILIYNSKHELMFSMDSFIKHTHYPNVHIYAIDNASEDGSVDYLSHLYPRIHIYQMKKNIGFSKAYNSIVKQLNEKYVIFLNPDLVFTDGWLTELVKTMESDPMIMIAGAWPVWRKYKDTKIKPYWNSIEDNSAVCGAAMMVRKDKFLEINGFEEEYFLYSEDVDLSYRLNLMGYRIVYNYNAVVFHGKESDDKSFERRICYEIQKNRINVVLKYFRGIHLFTELIRSIYLLCRDIYRNPRYWNDYLTGALSNLKKIQPIIKKRKKYSFSQESYDRFYELVKHDRLKDLRHKKFFKQLEIFSSRTNGSLLSVN</sequence>
<feature type="domain" description="Glycosyltransferase 2-like" evidence="4">
    <location>
        <begin position="29"/>
        <end position="153"/>
    </location>
</feature>
<dbReference type="PANTHER" id="PTHR43179">
    <property type="entry name" value="RHAMNOSYLTRANSFERASE WBBL"/>
    <property type="match status" value="1"/>
</dbReference>
<dbReference type="GO" id="GO:0016757">
    <property type="term" value="F:glycosyltransferase activity"/>
    <property type="evidence" value="ECO:0007669"/>
    <property type="project" value="UniProtKB-KW"/>
</dbReference>
<name>A0A1F7RHQ7_9BACT</name>
<protein>
    <recommendedName>
        <fullName evidence="4">Glycosyltransferase 2-like domain-containing protein</fullName>
    </recommendedName>
</protein>
<dbReference type="SUPFAM" id="SSF53448">
    <property type="entry name" value="Nucleotide-diphospho-sugar transferases"/>
    <property type="match status" value="1"/>
</dbReference>
<evidence type="ECO:0000256" key="1">
    <source>
        <dbReference type="ARBA" id="ARBA00006739"/>
    </source>
</evidence>
<dbReference type="CDD" id="cd04186">
    <property type="entry name" value="GT_2_like_c"/>
    <property type="match status" value="1"/>
</dbReference>
<dbReference type="AlphaFoldDB" id="A0A1F7RHQ7"/>